<evidence type="ECO:0000313" key="3">
    <source>
        <dbReference type="Proteomes" id="UP000005990"/>
    </source>
</evidence>
<gene>
    <name evidence="2" type="ORF">HMPREF9257_0039</name>
</gene>
<protein>
    <submittedName>
        <fullName evidence="2">Uncharacterized protein</fullName>
    </submittedName>
</protein>
<sequence>MLEKLVNSLLGKPGRALFNFIQNHYEIFLLIMMVYGLLILYAKRNYITYIPNQIRKIIAENPNASSEEVYKIWQQHKKQIPNYILIPTKNDLWVTPLNKADDNYDLLEYFKGANYKNDTELINRIKKQNSQKKTIRV</sequence>
<reference evidence="2 3" key="1">
    <citation type="submission" date="2010-10" db="EMBL/GenBank/DDBJ databases">
        <authorList>
            <person name="Durkin A.S."/>
            <person name="Madupu R."/>
            <person name="Torralba M."/>
            <person name="Gillis M."/>
            <person name="Methe B."/>
            <person name="Sutton G."/>
            <person name="Nelson K.E."/>
        </authorList>
    </citation>
    <scope>NUCLEOTIDE SEQUENCE [LARGE SCALE GENOMIC DNA]</scope>
    <source>
        <strain evidence="2 3">ACS-139-V-Col8</strain>
    </source>
</reference>
<dbReference type="AlphaFoldDB" id="E4KN62"/>
<name>E4KN62_9LACT</name>
<dbReference type="eggNOG" id="ENOG50348ZR">
    <property type="taxonomic scope" value="Bacteria"/>
</dbReference>
<keyword evidence="1" id="KW-0472">Membrane</keyword>
<evidence type="ECO:0000313" key="2">
    <source>
        <dbReference type="EMBL" id="EFR31624.1"/>
    </source>
</evidence>
<dbReference type="STRING" id="908337.HMPREF9257_0039"/>
<evidence type="ECO:0000256" key="1">
    <source>
        <dbReference type="SAM" id="Phobius"/>
    </source>
</evidence>
<dbReference type="Proteomes" id="UP000005990">
    <property type="component" value="Unassembled WGS sequence"/>
</dbReference>
<feature type="transmembrane region" description="Helical" evidence="1">
    <location>
        <begin position="20"/>
        <end position="42"/>
    </location>
</feature>
<organism evidence="2 3">
    <name type="scientific">Eremococcus coleocola ACS-139-V-Col8</name>
    <dbReference type="NCBI Taxonomy" id="908337"/>
    <lineage>
        <taxon>Bacteria</taxon>
        <taxon>Bacillati</taxon>
        <taxon>Bacillota</taxon>
        <taxon>Bacilli</taxon>
        <taxon>Lactobacillales</taxon>
        <taxon>Aerococcaceae</taxon>
        <taxon>Eremococcus</taxon>
    </lineage>
</organism>
<proteinExistence type="predicted"/>
<keyword evidence="3" id="KW-1185">Reference proteome</keyword>
<dbReference type="EMBL" id="AENN01000006">
    <property type="protein sequence ID" value="EFR31624.1"/>
    <property type="molecule type" value="Genomic_DNA"/>
</dbReference>
<accession>E4KN62</accession>
<keyword evidence="1" id="KW-1133">Transmembrane helix</keyword>
<comment type="caution">
    <text evidence="2">The sequence shown here is derived from an EMBL/GenBank/DDBJ whole genome shotgun (WGS) entry which is preliminary data.</text>
</comment>
<keyword evidence="1" id="KW-0812">Transmembrane</keyword>
<dbReference type="RefSeq" id="WP_006417756.1">
    <property type="nucleotide sequence ID" value="NZ_AENN01000006.1"/>
</dbReference>